<proteinExistence type="inferred from homology"/>
<dbReference type="Proteomes" id="UP000095765">
    <property type="component" value="Unassembled WGS sequence"/>
</dbReference>
<sequence length="394" mass="40397">MKKTIAFLAAVSMVMSLAACGGSAPAANSEAAASPAADAGTASAAAPEASSAAGATSATEGAAVSVEGKTVAFIPKLTGNAFFEAANEGAQKYAADWGITVDYTGSANAAVADQVQVINTAVASGADAICISTVDAAGVSDALKAATEAGVSVVTWDSDAQPADRTLMVSQGTPEVLGRMLIDMACAGLEKRGIDPKNDEVTYCWHYSQATVTDQNSWQVAGEAIIKEEYPNWTNVAPDNYYSEQDAEKAITIGEAVLAAHPDIDVIICNDSTALPGQLQAAENKGYNQDNITITGFASPNAIKEYCGNGTLYNWGLWDCGVQGAMGCYLAAYMAAGNTVKVGDVISIPGIGDCEVLANESIAEGAATAETNNGVVLLPETSVYTAENMNDYNF</sequence>
<dbReference type="InterPro" id="IPR028082">
    <property type="entry name" value="Peripla_BP_I"/>
</dbReference>
<dbReference type="Gene3D" id="3.40.50.2300">
    <property type="match status" value="2"/>
</dbReference>
<dbReference type="PANTHER" id="PTHR30036:SF7">
    <property type="entry name" value="ABC TRANSPORTER PERIPLASMIC-BINDING PROTEIN YPHF"/>
    <property type="match status" value="1"/>
</dbReference>
<accession>A0A174UEQ8</accession>
<dbReference type="PROSITE" id="PS51257">
    <property type="entry name" value="PROKAR_LIPOPROTEIN"/>
    <property type="match status" value="1"/>
</dbReference>
<gene>
    <name evidence="5" type="primary">lsrB</name>
    <name evidence="6" type="ORF">DXC40_10135</name>
    <name evidence="5" type="ORF">ERS852551_03444</name>
</gene>
<dbReference type="GO" id="GO:0030288">
    <property type="term" value="C:outer membrane-bounded periplasmic space"/>
    <property type="evidence" value="ECO:0007669"/>
    <property type="project" value="TreeGrafter"/>
</dbReference>
<dbReference type="GO" id="GO:0030246">
    <property type="term" value="F:carbohydrate binding"/>
    <property type="evidence" value="ECO:0007669"/>
    <property type="project" value="TreeGrafter"/>
</dbReference>
<protein>
    <submittedName>
        <fullName evidence="5">Autoinducer 2-binding protein lsrB</fullName>
    </submittedName>
</protein>
<evidence type="ECO:0000256" key="2">
    <source>
        <dbReference type="ARBA" id="ARBA00007639"/>
    </source>
</evidence>
<dbReference type="EMBL" id="CZBE01000033">
    <property type="protein sequence ID" value="CUQ18110.1"/>
    <property type="molecule type" value="Genomic_DNA"/>
</dbReference>
<name>A0A174UEQ8_9FIRM</name>
<evidence type="ECO:0000313" key="8">
    <source>
        <dbReference type="Proteomes" id="UP000260828"/>
    </source>
</evidence>
<evidence type="ECO:0000256" key="3">
    <source>
        <dbReference type="SAM" id="SignalP"/>
    </source>
</evidence>
<comment type="subcellular location">
    <subcellularLocation>
        <location evidence="1">Cell envelope</location>
    </subcellularLocation>
</comment>
<evidence type="ECO:0000313" key="5">
    <source>
        <dbReference type="EMBL" id="CUQ18110.1"/>
    </source>
</evidence>
<reference evidence="6 8" key="2">
    <citation type="submission" date="2018-08" db="EMBL/GenBank/DDBJ databases">
        <title>A genome reference for cultivated species of the human gut microbiota.</title>
        <authorList>
            <person name="Zou Y."/>
            <person name="Xue W."/>
            <person name="Luo G."/>
        </authorList>
    </citation>
    <scope>NUCLEOTIDE SEQUENCE [LARGE SCALE GENOMIC DNA]</scope>
    <source>
        <strain evidence="6 8">TF05-12AC</strain>
    </source>
</reference>
<evidence type="ECO:0000259" key="4">
    <source>
        <dbReference type="Pfam" id="PF13407"/>
    </source>
</evidence>
<dbReference type="SUPFAM" id="SSF53822">
    <property type="entry name" value="Periplasmic binding protein-like I"/>
    <property type="match status" value="1"/>
</dbReference>
<comment type="similarity">
    <text evidence="2">Belongs to the bacterial solute-binding protein 2 family.</text>
</comment>
<evidence type="ECO:0000256" key="1">
    <source>
        <dbReference type="ARBA" id="ARBA00004196"/>
    </source>
</evidence>
<dbReference type="InterPro" id="IPR050555">
    <property type="entry name" value="Bact_Solute-Bind_Prot2"/>
</dbReference>
<dbReference type="RefSeq" id="WP_055246035.1">
    <property type="nucleotide sequence ID" value="NZ_CABIWA010000001.1"/>
</dbReference>
<dbReference type="InterPro" id="IPR025997">
    <property type="entry name" value="SBP_2_dom"/>
</dbReference>
<keyword evidence="3" id="KW-0732">Signal</keyword>
<dbReference type="Pfam" id="PF13407">
    <property type="entry name" value="Peripla_BP_4"/>
    <property type="match status" value="1"/>
</dbReference>
<feature type="chain" id="PRO_5041795352" evidence="3">
    <location>
        <begin position="27"/>
        <end position="394"/>
    </location>
</feature>
<reference evidence="5 7" key="1">
    <citation type="submission" date="2015-09" db="EMBL/GenBank/DDBJ databases">
        <authorList>
            <consortium name="Pathogen Informatics"/>
        </authorList>
    </citation>
    <scope>NUCLEOTIDE SEQUENCE [LARGE SCALE GENOMIC DNA]</scope>
    <source>
        <strain evidence="5 7">2789STDY5834939</strain>
    </source>
</reference>
<dbReference type="OrthoDB" id="9795981at2"/>
<evidence type="ECO:0000313" key="6">
    <source>
        <dbReference type="EMBL" id="RGE67829.1"/>
    </source>
</evidence>
<dbReference type="Proteomes" id="UP000260828">
    <property type="component" value="Unassembled WGS sequence"/>
</dbReference>
<evidence type="ECO:0000313" key="7">
    <source>
        <dbReference type="Proteomes" id="UP000095765"/>
    </source>
</evidence>
<dbReference type="AlphaFoldDB" id="A0A174UEQ8"/>
<feature type="signal peptide" evidence="3">
    <location>
        <begin position="1"/>
        <end position="26"/>
    </location>
</feature>
<feature type="domain" description="Periplasmic binding protein" evidence="4">
    <location>
        <begin position="71"/>
        <end position="338"/>
    </location>
</feature>
<dbReference type="PANTHER" id="PTHR30036">
    <property type="entry name" value="D-XYLOSE-BINDING PERIPLASMIC PROTEIN"/>
    <property type="match status" value="1"/>
</dbReference>
<organism evidence="5 7">
    <name type="scientific">Anaerotruncus colihominis</name>
    <dbReference type="NCBI Taxonomy" id="169435"/>
    <lineage>
        <taxon>Bacteria</taxon>
        <taxon>Bacillati</taxon>
        <taxon>Bacillota</taxon>
        <taxon>Clostridia</taxon>
        <taxon>Eubacteriales</taxon>
        <taxon>Oscillospiraceae</taxon>
        <taxon>Anaerotruncus</taxon>
    </lineage>
</organism>
<dbReference type="EMBL" id="QVME01000004">
    <property type="protein sequence ID" value="RGE67829.1"/>
    <property type="molecule type" value="Genomic_DNA"/>
</dbReference>